<dbReference type="GO" id="GO:0004674">
    <property type="term" value="F:protein serine/threonine kinase activity"/>
    <property type="evidence" value="ECO:0007669"/>
    <property type="project" value="UniProtKB-KW"/>
</dbReference>
<evidence type="ECO:0000313" key="9">
    <source>
        <dbReference type="Proteomes" id="UP000036834"/>
    </source>
</evidence>
<protein>
    <submittedName>
        <fullName evidence="7 8">Protein kinase</fullName>
    </submittedName>
</protein>
<dbReference type="STRING" id="54915.ADS79_13780"/>
<reference evidence="9" key="1">
    <citation type="submission" date="2015-07" db="EMBL/GenBank/DDBJ databases">
        <title>Genome sequencing project for genomic taxonomy and phylogenomics of Bacillus-like bacteria.</title>
        <authorList>
            <person name="Liu B."/>
            <person name="Wang J."/>
            <person name="Zhu Y."/>
            <person name="Liu G."/>
            <person name="Chen Q."/>
            <person name="Chen Z."/>
            <person name="Lan J."/>
            <person name="Che J."/>
            <person name="Ge C."/>
            <person name="Shi H."/>
            <person name="Pan Z."/>
            <person name="Liu X."/>
        </authorList>
    </citation>
    <scope>NUCLEOTIDE SEQUENCE [LARGE SCALE GENOMIC DNA]</scope>
    <source>
        <strain evidence="9">DSM 9887</strain>
    </source>
</reference>
<dbReference type="GO" id="GO:0005524">
    <property type="term" value="F:ATP binding"/>
    <property type="evidence" value="ECO:0007669"/>
    <property type="project" value="UniProtKB-UniRule"/>
</dbReference>
<dbReference type="GO" id="GO:0004713">
    <property type="term" value="F:protein tyrosine kinase activity"/>
    <property type="evidence" value="ECO:0007669"/>
    <property type="project" value="InterPro"/>
</dbReference>
<keyword evidence="2 5" id="KW-0547">Nucleotide-binding</keyword>
<dbReference type="OrthoDB" id="9788659at2"/>
<dbReference type="Proteomes" id="UP000319578">
    <property type="component" value="Unassembled WGS sequence"/>
</dbReference>
<evidence type="ECO:0000313" key="8">
    <source>
        <dbReference type="EMBL" id="KNB72897.1"/>
    </source>
</evidence>
<evidence type="ECO:0000259" key="6">
    <source>
        <dbReference type="PROSITE" id="PS50011"/>
    </source>
</evidence>
<evidence type="ECO:0000313" key="7">
    <source>
        <dbReference type="EMBL" id="GED72752.1"/>
    </source>
</evidence>
<dbReference type="InterPro" id="IPR020635">
    <property type="entry name" value="Tyr_kinase_cat_dom"/>
</dbReference>
<keyword evidence="4 5" id="KW-0067">ATP-binding</keyword>
<reference evidence="7 10" key="3">
    <citation type="submission" date="2019-06" db="EMBL/GenBank/DDBJ databases">
        <title>Whole genome shotgun sequence of Brevibacillus reuszeri NBRC 15719.</title>
        <authorList>
            <person name="Hosoyama A."/>
            <person name="Uohara A."/>
            <person name="Ohji S."/>
            <person name="Ichikawa N."/>
        </authorList>
    </citation>
    <scope>NUCLEOTIDE SEQUENCE [LARGE SCALE GENOMIC DNA]</scope>
    <source>
        <strain evidence="7 10">NBRC 15719</strain>
    </source>
</reference>
<gene>
    <name evidence="8" type="ORF">ADS79_13780</name>
    <name evidence="7" type="ORF">BRE01_64540</name>
</gene>
<feature type="binding site" evidence="5">
    <location>
        <position position="56"/>
    </location>
    <ligand>
        <name>ATP</name>
        <dbReference type="ChEBI" id="CHEBI:30616"/>
    </ligand>
</feature>
<dbReference type="GO" id="GO:0005776">
    <property type="term" value="C:autophagosome"/>
    <property type="evidence" value="ECO:0007669"/>
    <property type="project" value="TreeGrafter"/>
</dbReference>
<dbReference type="AlphaFoldDB" id="A0A0K9YWA1"/>
<dbReference type="Proteomes" id="UP000036834">
    <property type="component" value="Unassembled WGS sequence"/>
</dbReference>
<proteinExistence type="predicted"/>
<accession>A0A0K9YWA1</accession>
<evidence type="ECO:0000256" key="2">
    <source>
        <dbReference type="ARBA" id="ARBA00022741"/>
    </source>
</evidence>
<dbReference type="Gene3D" id="1.10.510.10">
    <property type="entry name" value="Transferase(Phosphotransferase) domain 1"/>
    <property type="match status" value="1"/>
</dbReference>
<reference evidence="8" key="2">
    <citation type="submission" date="2015-07" db="EMBL/GenBank/DDBJ databases">
        <title>MeaNS - Measles Nucleotide Surveillance Program.</title>
        <authorList>
            <person name="Tran T."/>
            <person name="Druce J."/>
        </authorList>
    </citation>
    <scope>NUCLEOTIDE SEQUENCE</scope>
    <source>
        <strain evidence="8">DSM 9887</strain>
    </source>
</reference>
<keyword evidence="3 8" id="KW-0418">Kinase</keyword>
<dbReference type="PROSITE" id="PS00107">
    <property type="entry name" value="PROTEIN_KINASE_ATP"/>
    <property type="match status" value="1"/>
</dbReference>
<dbReference type="PROSITE" id="PS50011">
    <property type="entry name" value="PROTEIN_KINASE_DOM"/>
    <property type="match status" value="1"/>
</dbReference>
<comment type="caution">
    <text evidence="8">The sequence shown here is derived from an EMBL/GenBank/DDBJ whole genome shotgun (WGS) entry which is preliminary data.</text>
</comment>
<dbReference type="SUPFAM" id="SSF56112">
    <property type="entry name" value="Protein kinase-like (PK-like)"/>
    <property type="match status" value="1"/>
</dbReference>
<evidence type="ECO:0000256" key="3">
    <source>
        <dbReference type="ARBA" id="ARBA00022777"/>
    </source>
</evidence>
<dbReference type="SMART" id="SM00219">
    <property type="entry name" value="TyrKc"/>
    <property type="match status" value="1"/>
</dbReference>
<dbReference type="EMBL" id="BJON01000034">
    <property type="protein sequence ID" value="GED72752.1"/>
    <property type="molecule type" value="Genomic_DNA"/>
</dbReference>
<keyword evidence="10" id="KW-1185">Reference proteome</keyword>
<dbReference type="InterPro" id="IPR045269">
    <property type="entry name" value="Atg1-like"/>
</dbReference>
<sequence length="285" mass="33461">MWDQFITWWNDTIRDRPYRPNTKIGDYRILNVLGIGSYGIAYLAIHTQTENHVVLKQVKPSLRGTPKGEVMQAYEQKVLSSLSHPQIPKWLSSFRYRKDSFLVMSYLEGPTLEELLFDHQIVVDEQISARLMRQIGELVAYLHNQGLIHRDVRIPNVIWQNNTPFLIDFGLARFVGDNPTYSADDLSVYSSEKQLKREVAPSSDLYALGHFFLFMLYSGYTANEHEPERSWEEELSLTPALHQMIRRLLQLDPRYDDVQEWLIDLDSYLVRFDQLKQEERAEHAQ</sequence>
<dbReference type="Pfam" id="PF00069">
    <property type="entry name" value="Pkinase"/>
    <property type="match status" value="1"/>
</dbReference>
<dbReference type="PANTHER" id="PTHR24348:SF22">
    <property type="entry name" value="NON-SPECIFIC SERINE_THREONINE PROTEIN KINASE"/>
    <property type="match status" value="1"/>
</dbReference>
<dbReference type="PATRIC" id="fig|54915.3.peg.1761"/>
<dbReference type="InterPro" id="IPR011009">
    <property type="entry name" value="Kinase-like_dom_sf"/>
</dbReference>
<dbReference type="GO" id="GO:0000407">
    <property type="term" value="C:phagophore assembly site"/>
    <property type="evidence" value="ECO:0007669"/>
    <property type="project" value="TreeGrafter"/>
</dbReference>
<dbReference type="RefSeq" id="WP_049738944.1">
    <property type="nucleotide sequence ID" value="NZ_BJON01000034.1"/>
</dbReference>
<evidence type="ECO:0000256" key="1">
    <source>
        <dbReference type="ARBA" id="ARBA00022679"/>
    </source>
</evidence>
<organism evidence="8 9">
    <name type="scientific">Brevibacillus reuszeri</name>
    <dbReference type="NCBI Taxonomy" id="54915"/>
    <lineage>
        <taxon>Bacteria</taxon>
        <taxon>Bacillati</taxon>
        <taxon>Bacillota</taxon>
        <taxon>Bacilli</taxon>
        <taxon>Bacillales</taxon>
        <taxon>Paenibacillaceae</taxon>
        <taxon>Brevibacillus</taxon>
    </lineage>
</organism>
<evidence type="ECO:0000256" key="4">
    <source>
        <dbReference type="ARBA" id="ARBA00022840"/>
    </source>
</evidence>
<feature type="domain" description="Protein kinase" evidence="6">
    <location>
        <begin position="27"/>
        <end position="269"/>
    </location>
</feature>
<dbReference type="CDD" id="cd14014">
    <property type="entry name" value="STKc_PknB_like"/>
    <property type="match status" value="1"/>
</dbReference>
<dbReference type="PANTHER" id="PTHR24348">
    <property type="entry name" value="SERINE/THREONINE-PROTEIN KINASE UNC-51-RELATED"/>
    <property type="match status" value="1"/>
</dbReference>
<evidence type="ECO:0000256" key="5">
    <source>
        <dbReference type="PROSITE-ProRule" id="PRU10141"/>
    </source>
</evidence>
<evidence type="ECO:0000313" key="10">
    <source>
        <dbReference type="Proteomes" id="UP000319578"/>
    </source>
</evidence>
<dbReference type="InterPro" id="IPR017441">
    <property type="entry name" value="Protein_kinase_ATP_BS"/>
</dbReference>
<keyword evidence="7" id="KW-0723">Serine/threonine-protein kinase</keyword>
<name>A0A0K9YWA1_9BACL</name>
<keyword evidence="1" id="KW-0808">Transferase</keyword>
<dbReference type="InterPro" id="IPR000719">
    <property type="entry name" value="Prot_kinase_dom"/>
</dbReference>
<dbReference type="EMBL" id="LGIQ01000007">
    <property type="protein sequence ID" value="KNB72897.1"/>
    <property type="molecule type" value="Genomic_DNA"/>
</dbReference>
<dbReference type="GO" id="GO:0005829">
    <property type="term" value="C:cytosol"/>
    <property type="evidence" value="ECO:0007669"/>
    <property type="project" value="TreeGrafter"/>
</dbReference>
<dbReference type="GO" id="GO:0016020">
    <property type="term" value="C:membrane"/>
    <property type="evidence" value="ECO:0007669"/>
    <property type="project" value="TreeGrafter"/>
</dbReference>